<organism evidence="5 6">
    <name type="scientific">Lentisphaera profundi</name>
    <dbReference type="NCBI Taxonomy" id="1658616"/>
    <lineage>
        <taxon>Bacteria</taxon>
        <taxon>Pseudomonadati</taxon>
        <taxon>Lentisphaerota</taxon>
        <taxon>Lentisphaeria</taxon>
        <taxon>Lentisphaerales</taxon>
        <taxon>Lentisphaeraceae</taxon>
        <taxon>Lentisphaera</taxon>
    </lineage>
</organism>
<dbReference type="InterPro" id="IPR000917">
    <property type="entry name" value="Sulfatase_N"/>
</dbReference>
<dbReference type="PANTHER" id="PTHR42693">
    <property type="entry name" value="ARYLSULFATASE FAMILY MEMBER"/>
    <property type="match status" value="1"/>
</dbReference>
<dbReference type="SUPFAM" id="SSF53649">
    <property type="entry name" value="Alkaline phosphatase-like"/>
    <property type="match status" value="1"/>
</dbReference>
<proteinExistence type="inferred from homology"/>
<dbReference type="PROSITE" id="PS51257">
    <property type="entry name" value="PROKAR_LIPOPROTEIN"/>
    <property type="match status" value="1"/>
</dbReference>
<dbReference type="InterPro" id="IPR017850">
    <property type="entry name" value="Alkaline_phosphatase_core_sf"/>
</dbReference>
<feature type="signal peptide" evidence="3">
    <location>
        <begin position="1"/>
        <end position="19"/>
    </location>
</feature>
<name>A0ABY7VR49_9BACT</name>
<feature type="chain" id="PRO_5046683580" evidence="3">
    <location>
        <begin position="20"/>
        <end position="443"/>
    </location>
</feature>
<accession>A0ABY7VR49</accession>
<protein>
    <submittedName>
        <fullName evidence="5">Sulfatase-like hydrolase/transferase</fullName>
    </submittedName>
</protein>
<evidence type="ECO:0000313" key="5">
    <source>
        <dbReference type="EMBL" id="WDE96675.1"/>
    </source>
</evidence>
<keyword evidence="6" id="KW-1185">Reference proteome</keyword>
<evidence type="ECO:0000256" key="2">
    <source>
        <dbReference type="ARBA" id="ARBA00022801"/>
    </source>
</evidence>
<reference evidence="5 6" key="1">
    <citation type="submission" date="2023-02" db="EMBL/GenBank/DDBJ databases">
        <title>Genome sequence of Lentisphaera profundi SAORIC-696.</title>
        <authorList>
            <person name="Kim e."/>
            <person name="Cho J.-C."/>
            <person name="Choi A."/>
            <person name="Kang I."/>
        </authorList>
    </citation>
    <scope>NUCLEOTIDE SEQUENCE [LARGE SCALE GENOMIC DNA]</scope>
    <source>
        <strain evidence="5 6">SAORIC-696</strain>
    </source>
</reference>
<evidence type="ECO:0000256" key="1">
    <source>
        <dbReference type="ARBA" id="ARBA00008779"/>
    </source>
</evidence>
<dbReference type="Gene3D" id="3.40.720.10">
    <property type="entry name" value="Alkaline Phosphatase, subunit A"/>
    <property type="match status" value="1"/>
</dbReference>
<keyword evidence="3" id="KW-0732">Signal</keyword>
<dbReference type="Pfam" id="PF00884">
    <property type="entry name" value="Sulfatase"/>
    <property type="match status" value="1"/>
</dbReference>
<dbReference type="EMBL" id="CP117811">
    <property type="protein sequence ID" value="WDE96675.1"/>
    <property type="molecule type" value="Genomic_DNA"/>
</dbReference>
<dbReference type="PANTHER" id="PTHR42693:SF53">
    <property type="entry name" value="ENDO-4-O-SULFATASE"/>
    <property type="match status" value="1"/>
</dbReference>
<dbReference type="Gene3D" id="3.30.1120.10">
    <property type="match status" value="1"/>
</dbReference>
<keyword evidence="2" id="KW-0378">Hydrolase</keyword>
<sequence>MTKILISLLTLFSFSCLSAAEKPNILFIMVDDLGYRDLSAYGSADIETPHIDQLMKDGMRFTQFTANSCVCSPSRAAFLTGRNQDLVGVPGVVRTHDNNSWGYLDPKAITIANAFQQGNYRTSLIGKWHLGLKSPNRPNDRGFEIFHGFLGDMMDDYWEHTRHGNAYMYKNNDRIETKGTHATDLFTNWAIEEIKSAQQDQRPFFQFLSYNAPHDPIHPPEDYFQKFKKRYPNATDKRAKIAGLIEHLDYSIGRVLETLKKLKIKNNTLIVFTSDNGGKIKYGADNGELRADKTNMYEGGLRVCTSVTWPGKITAASVSDFKAMTMDFMPTLIDAAEIKYPGKMDGKSFLPELMSASQNEFKKRQQFYTWLQKYKKHALRIDQWKLVKNSAKDKYELFDMEKDPLEAKDLSKTFPEKFGEMRKIMNSYLKKADHVNWKRPSQQ</sequence>
<evidence type="ECO:0000313" key="6">
    <source>
        <dbReference type="Proteomes" id="UP001214250"/>
    </source>
</evidence>
<dbReference type="InterPro" id="IPR050738">
    <property type="entry name" value="Sulfatase"/>
</dbReference>
<evidence type="ECO:0000259" key="4">
    <source>
        <dbReference type="Pfam" id="PF00884"/>
    </source>
</evidence>
<feature type="domain" description="Sulfatase N-terminal" evidence="4">
    <location>
        <begin position="23"/>
        <end position="337"/>
    </location>
</feature>
<dbReference type="Proteomes" id="UP001214250">
    <property type="component" value="Chromosome 1"/>
</dbReference>
<dbReference type="RefSeq" id="WP_274150740.1">
    <property type="nucleotide sequence ID" value="NZ_CP117811.1"/>
</dbReference>
<gene>
    <name evidence="5" type="ORF">PQO03_01670</name>
</gene>
<comment type="similarity">
    <text evidence="1">Belongs to the sulfatase family.</text>
</comment>
<evidence type="ECO:0000256" key="3">
    <source>
        <dbReference type="SAM" id="SignalP"/>
    </source>
</evidence>